<evidence type="ECO:0000313" key="4">
    <source>
        <dbReference type="Proteomes" id="UP001163828"/>
    </source>
</evidence>
<dbReference type="Proteomes" id="UP001163828">
    <property type="component" value="Unassembled WGS sequence"/>
</dbReference>
<dbReference type="InterPro" id="IPR023210">
    <property type="entry name" value="NADP_OxRdtase_dom"/>
</dbReference>
<reference evidence="3" key="1">
    <citation type="submission" date="2022-08" db="EMBL/GenBank/DDBJ databases">
        <authorList>
            <consortium name="DOE Joint Genome Institute"/>
            <person name="Min B."/>
            <person name="Riley R."/>
            <person name="Sierra-Patev S."/>
            <person name="Naranjo-Ortiz M."/>
            <person name="Looney B."/>
            <person name="Konkel Z."/>
            <person name="Slot J.C."/>
            <person name="Sakamoto Y."/>
            <person name="Steenwyk J.L."/>
            <person name="Rokas A."/>
            <person name="Carro J."/>
            <person name="Camarero S."/>
            <person name="Ferreira P."/>
            <person name="Molpeceres G."/>
            <person name="Ruiz-Duenas F.J."/>
            <person name="Serrano A."/>
            <person name="Henrissat B."/>
            <person name="Drula E."/>
            <person name="Hughes K.W."/>
            <person name="Mata J.L."/>
            <person name="Ishikawa N.K."/>
            <person name="Vargas-Isla R."/>
            <person name="Ushijima S."/>
            <person name="Smith C.A."/>
            <person name="Ahrendt S."/>
            <person name="Andreopoulos W."/>
            <person name="He G."/>
            <person name="Labutti K."/>
            <person name="Lipzen A."/>
            <person name="Ng V."/>
            <person name="Sandor L."/>
            <person name="Barry K."/>
            <person name="Martinez A.T."/>
            <person name="Xiao Y."/>
            <person name="Gibbons J.G."/>
            <person name="Terashima K."/>
            <person name="Hibbett D.S."/>
            <person name="Grigoriev I.V."/>
        </authorList>
    </citation>
    <scope>NUCLEOTIDE SEQUENCE</scope>
    <source>
        <strain evidence="3">TFB10827</strain>
    </source>
</reference>
<organism evidence="3 4">
    <name type="scientific">Lentinula boryana</name>
    <dbReference type="NCBI Taxonomy" id="40481"/>
    <lineage>
        <taxon>Eukaryota</taxon>
        <taxon>Fungi</taxon>
        <taxon>Dikarya</taxon>
        <taxon>Basidiomycota</taxon>
        <taxon>Agaricomycotina</taxon>
        <taxon>Agaricomycetes</taxon>
        <taxon>Agaricomycetidae</taxon>
        <taxon>Agaricales</taxon>
        <taxon>Marasmiineae</taxon>
        <taxon>Omphalotaceae</taxon>
        <taxon>Lentinula</taxon>
    </lineage>
</organism>
<evidence type="ECO:0000259" key="2">
    <source>
        <dbReference type="Pfam" id="PF00248"/>
    </source>
</evidence>
<sequence length="282" mass="30580">MTCVSNFSGLSTAPFIFSSRTPRPVSDEQAFEAIKAGIDALPDGVLNSGMFLGIPSRRIVMNRILHFRRIEKTFLSVKSETSASGPDGSLGGLRRSVVNIQDELGSIKKLDLFEPARIETQNSRAIANTLRKAHSVIYPVTAAKIEVSPWAYDESQKAVIAIATELSISVLAHSPLGQGFLTGQIKSPANIPEGDMRSKYDWFKEESFNKNLAIVNRLKGIAMEEKVTAAAQLCIAWAASLGPTMIPLPGLSKASRTLENLKAGDIQLTQKVKKAVEEVISI</sequence>
<evidence type="ECO:0000256" key="1">
    <source>
        <dbReference type="ARBA" id="ARBA00023002"/>
    </source>
</evidence>
<dbReference type="InterPro" id="IPR036812">
    <property type="entry name" value="NAD(P)_OxRdtase_dom_sf"/>
</dbReference>
<dbReference type="SUPFAM" id="SSF51430">
    <property type="entry name" value="NAD(P)-linked oxidoreductase"/>
    <property type="match status" value="1"/>
</dbReference>
<dbReference type="PANTHER" id="PTHR43625:SF78">
    <property type="entry name" value="PYRIDOXAL REDUCTASE-RELATED"/>
    <property type="match status" value="1"/>
</dbReference>
<dbReference type="Pfam" id="PF00248">
    <property type="entry name" value="Aldo_ket_red"/>
    <property type="match status" value="1"/>
</dbReference>
<keyword evidence="1" id="KW-0560">Oxidoreductase</keyword>
<evidence type="ECO:0000313" key="3">
    <source>
        <dbReference type="EMBL" id="KAJ3993877.1"/>
    </source>
</evidence>
<dbReference type="PANTHER" id="PTHR43625">
    <property type="entry name" value="AFLATOXIN B1 ALDEHYDE REDUCTASE"/>
    <property type="match status" value="1"/>
</dbReference>
<feature type="domain" description="NADP-dependent oxidoreductase" evidence="2">
    <location>
        <begin position="130"/>
        <end position="279"/>
    </location>
</feature>
<gene>
    <name evidence="3" type="ORF">F5050DRAFT_1801000</name>
</gene>
<name>A0ABQ8Q5U3_9AGAR</name>
<accession>A0ABQ8Q5U3</accession>
<comment type="caution">
    <text evidence="3">The sequence shown here is derived from an EMBL/GenBank/DDBJ whole genome shotgun (WGS) entry which is preliminary data.</text>
</comment>
<dbReference type="InterPro" id="IPR050791">
    <property type="entry name" value="Aldo-Keto_reductase"/>
</dbReference>
<dbReference type="EMBL" id="MU790736">
    <property type="protein sequence ID" value="KAJ3993877.1"/>
    <property type="molecule type" value="Genomic_DNA"/>
</dbReference>
<keyword evidence="4" id="KW-1185">Reference proteome</keyword>
<proteinExistence type="predicted"/>
<protein>
    <submittedName>
        <fullName evidence="3">Aldo/keto reductase</fullName>
    </submittedName>
</protein>
<dbReference type="Gene3D" id="3.20.20.100">
    <property type="entry name" value="NADP-dependent oxidoreductase domain"/>
    <property type="match status" value="1"/>
</dbReference>